<dbReference type="SUPFAM" id="SSF81324">
    <property type="entry name" value="Voltage-gated potassium channels"/>
    <property type="match status" value="1"/>
</dbReference>
<keyword evidence="7 11" id="KW-1133">Transmembrane helix</keyword>
<dbReference type="RefSeq" id="WP_260043167.1">
    <property type="nucleotide sequence ID" value="NZ_JANZXA010000001.1"/>
</dbReference>
<dbReference type="PRINTS" id="PR00169">
    <property type="entry name" value="KCHANNEL"/>
</dbReference>
<evidence type="ECO:0000256" key="1">
    <source>
        <dbReference type="ARBA" id="ARBA00004141"/>
    </source>
</evidence>
<dbReference type="PANTHER" id="PTHR11537:SF254">
    <property type="entry name" value="POTASSIUM VOLTAGE-GATED CHANNEL PROTEIN SHAB"/>
    <property type="match status" value="1"/>
</dbReference>
<accession>A0ABT2I0H1</accession>
<evidence type="ECO:0000256" key="6">
    <source>
        <dbReference type="ARBA" id="ARBA00022958"/>
    </source>
</evidence>
<dbReference type="PANTHER" id="PTHR11537">
    <property type="entry name" value="VOLTAGE-GATED POTASSIUM CHANNEL"/>
    <property type="match status" value="1"/>
</dbReference>
<evidence type="ECO:0000313" key="14">
    <source>
        <dbReference type="Proteomes" id="UP001165583"/>
    </source>
</evidence>
<evidence type="ECO:0000256" key="3">
    <source>
        <dbReference type="ARBA" id="ARBA00022538"/>
    </source>
</evidence>
<feature type="transmembrane region" description="Helical" evidence="11">
    <location>
        <begin position="21"/>
        <end position="43"/>
    </location>
</feature>
<keyword evidence="3" id="KW-0633">Potassium transport</keyword>
<sequence>MVALRKQVYQQLFARADATHGLTLFNKAIIIVILAAVGVTIIATEPAMFQPHREFFIGLEMLFGVIFGVEYLGRVWSIVEEADGQPAWKVRLHFVFTPLALIDLVVVVASLMPFFFSDVALLRVVRLIRLAALAKFGRFSTALRELVRALLARRYELLVTMALAACLLLFGASSLYWAERHVQPEAFGSIPRALWWAIITLTTVGYGDVSPITPLGKLLASVVALGGIGLVAMPTGIMASAFSDAMQRQRDAANKDGPDA</sequence>
<dbReference type="Pfam" id="PF00520">
    <property type="entry name" value="Ion_trans"/>
    <property type="match status" value="1"/>
</dbReference>
<keyword evidence="2" id="KW-0813">Transport</keyword>
<feature type="transmembrane region" description="Helical" evidence="11">
    <location>
        <begin position="94"/>
        <end position="116"/>
    </location>
</feature>
<keyword evidence="9 11" id="KW-0472">Membrane</keyword>
<feature type="transmembrane region" description="Helical" evidence="11">
    <location>
        <begin position="190"/>
        <end position="207"/>
    </location>
</feature>
<keyword evidence="5" id="KW-0631">Potassium channel</keyword>
<feature type="transmembrane region" description="Helical" evidence="11">
    <location>
        <begin position="55"/>
        <end position="73"/>
    </location>
</feature>
<dbReference type="Gene3D" id="1.10.287.70">
    <property type="match status" value="1"/>
</dbReference>
<keyword evidence="14" id="KW-1185">Reference proteome</keyword>
<evidence type="ECO:0000256" key="8">
    <source>
        <dbReference type="ARBA" id="ARBA00023065"/>
    </source>
</evidence>
<organism evidence="13 14">
    <name type="scientific">Novosphingobium mangrovi</name>
    <name type="common">ex Huang et al. 2023</name>
    <dbReference type="NCBI Taxonomy" id="2976432"/>
    <lineage>
        <taxon>Bacteria</taxon>
        <taxon>Pseudomonadati</taxon>
        <taxon>Pseudomonadota</taxon>
        <taxon>Alphaproteobacteria</taxon>
        <taxon>Sphingomonadales</taxon>
        <taxon>Sphingomonadaceae</taxon>
        <taxon>Novosphingobium</taxon>
    </lineage>
</organism>
<feature type="transmembrane region" description="Helical" evidence="11">
    <location>
        <begin position="157"/>
        <end position="178"/>
    </location>
</feature>
<gene>
    <name evidence="13" type="ORF">NZK81_00910</name>
</gene>
<comment type="subcellular location">
    <subcellularLocation>
        <location evidence="1">Membrane</location>
        <topology evidence="1">Multi-pass membrane protein</topology>
    </subcellularLocation>
</comment>
<protein>
    <submittedName>
        <fullName evidence="13">Ion transporter</fullName>
    </submittedName>
</protein>
<comment type="caution">
    <text evidence="13">The sequence shown here is derived from an EMBL/GenBank/DDBJ whole genome shotgun (WGS) entry which is preliminary data.</text>
</comment>
<evidence type="ECO:0000256" key="11">
    <source>
        <dbReference type="SAM" id="Phobius"/>
    </source>
</evidence>
<evidence type="ECO:0000256" key="5">
    <source>
        <dbReference type="ARBA" id="ARBA00022826"/>
    </source>
</evidence>
<evidence type="ECO:0000259" key="12">
    <source>
        <dbReference type="Pfam" id="PF00520"/>
    </source>
</evidence>
<evidence type="ECO:0000256" key="10">
    <source>
        <dbReference type="ARBA" id="ARBA00023303"/>
    </source>
</evidence>
<evidence type="ECO:0000256" key="9">
    <source>
        <dbReference type="ARBA" id="ARBA00023136"/>
    </source>
</evidence>
<dbReference type="InterPro" id="IPR005821">
    <property type="entry name" value="Ion_trans_dom"/>
</dbReference>
<evidence type="ECO:0000256" key="2">
    <source>
        <dbReference type="ARBA" id="ARBA00022448"/>
    </source>
</evidence>
<dbReference type="InterPro" id="IPR028325">
    <property type="entry name" value="VG_K_chnl"/>
</dbReference>
<proteinExistence type="predicted"/>
<name>A0ABT2I0H1_9SPHN</name>
<evidence type="ECO:0000256" key="4">
    <source>
        <dbReference type="ARBA" id="ARBA00022692"/>
    </source>
</evidence>
<feature type="transmembrane region" description="Helical" evidence="11">
    <location>
        <begin position="219"/>
        <end position="242"/>
    </location>
</feature>
<feature type="domain" description="Ion transport" evidence="12">
    <location>
        <begin position="24"/>
        <end position="249"/>
    </location>
</feature>
<keyword evidence="6" id="KW-0630">Potassium</keyword>
<keyword evidence="4 11" id="KW-0812">Transmembrane</keyword>
<evidence type="ECO:0000256" key="7">
    <source>
        <dbReference type="ARBA" id="ARBA00022989"/>
    </source>
</evidence>
<evidence type="ECO:0000313" key="13">
    <source>
        <dbReference type="EMBL" id="MCT2398097.1"/>
    </source>
</evidence>
<dbReference type="Proteomes" id="UP001165583">
    <property type="component" value="Unassembled WGS sequence"/>
</dbReference>
<dbReference type="EMBL" id="JANZXA010000001">
    <property type="protein sequence ID" value="MCT2398097.1"/>
    <property type="molecule type" value="Genomic_DNA"/>
</dbReference>
<keyword evidence="8" id="KW-0406">Ion transport</keyword>
<keyword evidence="10" id="KW-0407">Ion channel</keyword>
<reference evidence="13" key="1">
    <citation type="submission" date="2022-09" db="EMBL/GenBank/DDBJ databases">
        <title>Novosphingobium sp. Nov., a polycyclic aromatic hydrocarbon-degrading bacterium isolated form mangrove sediments in HongKong.</title>
        <authorList>
            <person name="Hu Z."/>
        </authorList>
    </citation>
    <scope>NUCLEOTIDE SEQUENCE</scope>
    <source>
        <strain evidence="13">HK4-1</strain>
    </source>
</reference>